<sequence length="55" mass="6049">MQLVGSLGMPAPHYPHMLEMIGAGKLNPVQLATKRISLNEAGAEIEVMPRYETWA</sequence>
<dbReference type="Proteomes" id="UP000391919">
    <property type="component" value="Unassembled WGS sequence"/>
</dbReference>
<reference evidence="1 2" key="1">
    <citation type="submission" date="2019-09" db="EMBL/GenBank/DDBJ databases">
        <title>Draft genome sequence of Bacillus sp. JC-7.</title>
        <authorList>
            <person name="Tanaka N."/>
            <person name="Shiwa Y."/>
            <person name="Fujita N."/>
            <person name="Tanasupawat S."/>
        </authorList>
    </citation>
    <scope>NUCLEOTIDE SEQUENCE [LARGE SCALE GENOMIC DNA]</scope>
    <source>
        <strain evidence="1 2">JC-7</strain>
    </source>
</reference>
<accession>A0A5J4JFR4</accession>
<protein>
    <submittedName>
        <fullName evidence="1">Uncharacterized protein</fullName>
    </submittedName>
</protein>
<dbReference type="AlphaFoldDB" id="A0A5J4JFR4"/>
<comment type="caution">
    <text evidence="1">The sequence shown here is derived from an EMBL/GenBank/DDBJ whole genome shotgun (WGS) entry which is preliminary data.</text>
</comment>
<organism evidence="1 2">
    <name type="scientific">Weizmannia acidilactici</name>
    <dbReference type="NCBI Taxonomy" id="2607726"/>
    <lineage>
        <taxon>Bacteria</taxon>
        <taxon>Bacillati</taxon>
        <taxon>Bacillota</taxon>
        <taxon>Bacilli</taxon>
        <taxon>Bacillales</taxon>
        <taxon>Bacillaceae</taxon>
        <taxon>Heyndrickxia</taxon>
    </lineage>
</organism>
<dbReference type="EMBL" id="BKZQ01000018">
    <property type="protein sequence ID" value="GER70319.1"/>
    <property type="molecule type" value="Genomic_DNA"/>
</dbReference>
<evidence type="ECO:0000313" key="2">
    <source>
        <dbReference type="Proteomes" id="UP000391919"/>
    </source>
</evidence>
<gene>
    <name evidence="1" type="ORF">BpJC7_16220</name>
</gene>
<proteinExistence type="predicted"/>
<keyword evidence="2" id="KW-1185">Reference proteome</keyword>
<evidence type="ECO:0000313" key="1">
    <source>
        <dbReference type="EMBL" id="GER70319.1"/>
    </source>
</evidence>
<name>A0A5J4JFR4_9BACI</name>